<dbReference type="AlphaFoldDB" id="A0A8W8J031"/>
<dbReference type="InterPro" id="IPR009003">
    <property type="entry name" value="Peptidase_S1_PA"/>
</dbReference>
<name>A0A8W8J031_MAGGI</name>
<evidence type="ECO:0000313" key="1">
    <source>
        <dbReference type="EnsemblMetazoa" id="G16665.1:cds"/>
    </source>
</evidence>
<keyword evidence="2" id="KW-1185">Reference proteome</keyword>
<organism evidence="1 2">
    <name type="scientific">Magallana gigas</name>
    <name type="common">Pacific oyster</name>
    <name type="synonym">Crassostrea gigas</name>
    <dbReference type="NCBI Taxonomy" id="29159"/>
    <lineage>
        <taxon>Eukaryota</taxon>
        <taxon>Metazoa</taxon>
        <taxon>Spiralia</taxon>
        <taxon>Lophotrochozoa</taxon>
        <taxon>Mollusca</taxon>
        <taxon>Bivalvia</taxon>
        <taxon>Autobranchia</taxon>
        <taxon>Pteriomorphia</taxon>
        <taxon>Ostreida</taxon>
        <taxon>Ostreoidea</taxon>
        <taxon>Ostreidae</taxon>
        <taxon>Magallana</taxon>
    </lineage>
</organism>
<proteinExistence type="predicted"/>
<dbReference type="Proteomes" id="UP000005408">
    <property type="component" value="Unassembled WGS sequence"/>
</dbReference>
<protein>
    <submittedName>
        <fullName evidence="1">Uncharacterized protein</fullName>
    </submittedName>
</protein>
<dbReference type="SUPFAM" id="SSF50494">
    <property type="entry name" value="Trypsin-like serine proteases"/>
    <property type="match status" value="1"/>
</dbReference>
<sequence>MEEERKDNVFLGLSDVTYLPRYKYHRSLLHMFNEGLPPNPVFQNSVFGDCSVIIGGEFNEESKMQVFGDALLENVRVTQSPKDVLMVYFFTGDVERIHQEIKKLRPHFMLKSGIILFVTKLDNFNNEPLRTKLIKEVDKHCIEEVEFVIETRSEMISKLTCILEKRLSKYLKQIQEKLIRYSPPTENTGSSLCEVNAILRRLKQAERYPENLTENDEDNESDHLEINRILNRFSESLLYYEINGNILNVVANDKGVKEWLEAGLLEAGFENLHLVINVQDHLSVSELSKTGEPLHGAKFVYVNEGVAAFHANKCYATTGSLMFTSNNNRMVAVTCRHALKHVDTCYTLIDNEVVELGKEMPQPNNNMEKLHDDITVVLINEVTRSIIYEKCEKLLIDDFGHPSPAKVSLQDLKVGDIVHKRGATTGLTTGTVKKVETTIHDKKFVSPSTVIYIAGWNSKPFAEKGDSGSLVFRHSLSPEKDSLNVVAMVQAKTTIPYVGERIICFPMNKGCETLIQNIPDLQNLQFYDR</sequence>
<dbReference type="Gene3D" id="2.40.10.10">
    <property type="entry name" value="Trypsin-like serine proteases"/>
    <property type="match status" value="1"/>
</dbReference>
<evidence type="ECO:0000313" key="2">
    <source>
        <dbReference type="Proteomes" id="UP000005408"/>
    </source>
</evidence>
<dbReference type="OrthoDB" id="6157788at2759"/>
<reference evidence="1" key="1">
    <citation type="submission" date="2022-08" db="UniProtKB">
        <authorList>
            <consortium name="EnsemblMetazoa"/>
        </authorList>
    </citation>
    <scope>IDENTIFICATION</scope>
    <source>
        <strain evidence="1">05x7-T-G4-1.051#20</strain>
    </source>
</reference>
<dbReference type="InterPro" id="IPR043504">
    <property type="entry name" value="Peptidase_S1_PA_chymotrypsin"/>
</dbReference>
<dbReference type="EnsemblMetazoa" id="G16665.1">
    <property type="protein sequence ID" value="G16665.1:cds"/>
    <property type="gene ID" value="G16665"/>
</dbReference>
<accession>A0A8W8J031</accession>